<evidence type="ECO:0000313" key="2">
    <source>
        <dbReference type="EMBL" id="GCC20869.1"/>
    </source>
</evidence>
<feature type="compositionally biased region" description="Basic and acidic residues" evidence="1">
    <location>
        <begin position="21"/>
        <end position="33"/>
    </location>
</feature>
<proteinExistence type="predicted"/>
<gene>
    <name evidence="2" type="ORF">chiPu_0019437</name>
</gene>
<feature type="region of interest" description="Disordered" evidence="1">
    <location>
        <begin position="1"/>
        <end position="35"/>
    </location>
</feature>
<sequence length="142" mass="16181">MAHRGCGSLEPRRRMGVFRPPRSDSRENCERPLRGRPAARPASILSCPLAEKHGHYLSAQCESCLEMSLQCCFSSCELREHQNISYCTFGIWGQQYAEDSAIHDLCAVLDEKVVLFDYFEKKLYGKPFILVGTDFVGLKQWC</sequence>
<accession>A0A401RRV7</accession>
<comment type="caution">
    <text evidence="2">The sequence shown here is derived from an EMBL/GenBank/DDBJ whole genome shotgun (WGS) entry which is preliminary data.</text>
</comment>
<evidence type="ECO:0000256" key="1">
    <source>
        <dbReference type="SAM" id="MobiDB-lite"/>
    </source>
</evidence>
<dbReference type="EMBL" id="BEZZ01001992">
    <property type="protein sequence ID" value="GCC20869.1"/>
    <property type="molecule type" value="Genomic_DNA"/>
</dbReference>
<organism evidence="2 3">
    <name type="scientific">Chiloscyllium punctatum</name>
    <name type="common">Brownbanded bambooshark</name>
    <name type="synonym">Hemiscyllium punctatum</name>
    <dbReference type="NCBI Taxonomy" id="137246"/>
    <lineage>
        <taxon>Eukaryota</taxon>
        <taxon>Metazoa</taxon>
        <taxon>Chordata</taxon>
        <taxon>Craniata</taxon>
        <taxon>Vertebrata</taxon>
        <taxon>Chondrichthyes</taxon>
        <taxon>Elasmobranchii</taxon>
        <taxon>Galeomorphii</taxon>
        <taxon>Galeoidea</taxon>
        <taxon>Orectolobiformes</taxon>
        <taxon>Hemiscylliidae</taxon>
        <taxon>Chiloscyllium</taxon>
    </lineage>
</organism>
<reference evidence="2 3" key="1">
    <citation type="journal article" date="2018" name="Nat. Ecol. Evol.">
        <title>Shark genomes provide insights into elasmobranch evolution and the origin of vertebrates.</title>
        <authorList>
            <person name="Hara Y"/>
            <person name="Yamaguchi K"/>
            <person name="Onimaru K"/>
            <person name="Kadota M"/>
            <person name="Koyanagi M"/>
            <person name="Keeley SD"/>
            <person name="Tatsumi K"/>
            <person name="Tanaka K"/>
            <person name="Motone F"/>
            <person name="Kageyama Y"/>
            <person name="Nozu R"/>
            <person name="Adachi N"/>
            <person name="Nishimura O"/>
            <person name="Nakagawa R"/>
            <person name="Tanegashima C"/>
            <person name="Kiyatake I"/>
            <person name="Matsumoto R"/>
            <person name="Murakumo K"/>
            <person name="Nishida K"/>
            <person name="Terakita A"/>
            <person name="Kuratani S"/>
            <person name="Sato K"/>
            <person name="Hyodo S Kuraku.S."/>
        </authorList>
    </citation>
    <scope>NUCLEOTIDE SEQUENCE [LARGE SCALE GENOMIC DNA]</scope>
</reference>
<name>A0A401RRV7_CHIPU</name>
<keyword evidence="3" id="KW-1185">Reference proteome</keyword>
<dbReference type="AlphaFoldDB" id="A0A401RRV7"/>
<protein>
    <submittedName>
        <fullName evidence="2">Uncharacterized protein</fullName>
    </submittedName>
</protein>
<evidence type="ECO:0000313" key="3">
    <source>
        <dbReference type="Proteomes" id="UP000287033"/>
    </source>
</evidence>
<dbReference type="Proteomes" id="UP000287033">
    <property type="component" value="Unassembled WGS sequence"/>
</dbReference>